<gene>
    <name evidence="2" type="ORF">CH238_08770</name>
    <name evidence="1" type="ORF">CLOLEP_00477</name>
</gene>
<dbReference type="EMBL" id="NOXF01000006">
    <property type="protein sequence ID" value="PEQ24278.1"/>
    <property type="molecule type" value="Genomic_DNA"/>
</dbReference>
<evidence type="ECO:0000313" key="4">
    <source>
        <dbReference type="Proteomes" id="UP000220611"/>
    </source>
</evidence>
<protein>
    <submittedName>
        <fullName evidence="1">Uncharacterized protein</fullName>
    </submittedName>
</protein>
<reference evidence="1 3" key="2">
    <citation type="submission" date="2007-08" db="EMBL/GenBank/DDBJ databases">
        <authorList>
            <person name="Fulton L."/>
            <person name="Clifton S."/>
            <person name="Fulton B."/>
            <person name="Xu J."/>
            <person name="Minx P."/>
            <person name="Pepin K.H."/>
            <person name="Johnson M."/>
            <person name="Thiruvilangam P."/>
            <person name="Bhonagiri V."/>
            <person name="Nash W.E."/>
            <person name="Wang C."/>
            <person name="Mardis E.R."/>
            <person name="Wilson R.K."/>
        </authorList>
    </citation>
    <scope>NUCLEOTIDE SEQUENCE [LARGE SCALE GENOMIC DNA]</scope>
    <source>
        <strain evidence="1 3">DSM 753</strain>
    </source>
</reference>
<accession>A7VPK1</accession>
<dbReference type="HOGENOM" id="CLU_2768513_0_0_9"/>
<evidence type="ECO:0000313" key="3">
    <source>
        <dbReference type="Proteomes" id="UP000003490"/>
    </source>
</evidence>
<dbReference type="AlphaFoldDB" id="A7VPK1"/>
<evidence type="ECO:0000313" key="2">
    <source>
        <dbReference type="EMBL" id="PEQ24278.1"/>
    </source>
</evidence>
<reference evidence="1 3" key="1">
    <citation type="submission" date="2007-08" db="EMBL/GenBank/DDBJ databases">
        <title>Draft genome sequence of Clostridium leptum (DSM 753).</title>
        <authorList>
            <person name="Sudarsanam P."/>
            <person name="Ley R."/>
            <person name="Guruge J."/>
            <person name="Turnbaugh P.J."/>
            <person name="Mahowald M."/>
            <person name="Liep D."/>
            <person name="Gordon J."/>
        </authorList>
    </citation>
    <scope>NUCLEOTIDE SEQUENCE [LARGE SCALE GENOMIC DNA]</scope>
    <source>
        <strain evidence="1 3">DSM 753</strain>
    </source>
</reference>
<keyword evidence="4" id="KW-1185">Reference proteome</keyword>
<comment type="caution">
    <text evidence="1">The sequence shown here is derived from an EMBL/GenBank/DDBJ whole genome shotgun (WGS) entry which is preliminary data.</text>
</comment>
<sequence length="69" mass="8200">MIRKNKNGLLSIRLKEEPLSQEATGKRFFFYNFLIPLQRDVPGLWDFWIREKDNESLTLSPETAALIRF</sequence>
<name>A7VPK1_9FIRM</name>
<dbReference type="Proteomes" id="UP000003490">
    <property type="component" value="Unassembled WGS sequence"/>
</dbReference>
<proteinExistence type="predicted"/>
<evidence type="ECO:0000313" key="1">
    <source>
        <dbReference type="EMBL" id="EDO62663.1"/>
    </source>
</evidence>
<dbReference type="Proteomes" id="UP000220611">
    <property type="component" value="Unassembled WGS sequence"/>
</dbReference>
<organism evidence="1 3">
    <name type="scientific">[Clostridium] leptum DSM 753</name>
    <dbReference type="NCBI Taxonomy" id="428125"/>
    <lineage>
        <taxon>Bacteria</taxon>
        <taxon>Bacillati</taxon>
        <taxon>Bacillota</taxon>
        <taxon>Clostridia</taxon>
        <taxon>Eubacteriales</taxon>
        <taxon>Oscillospiraceae</taxon>
        <taxon>Oscillospiraceae incertae sedis</taxon>
    </lineage>
</organism>
<dbReference type="EMBL" id="ABCB02000013">
    <property type="protein sequence ID" value="EDO62663.1"/>
    <property type="molecule type" value="Genomic_DNA"/>
</dbReference>
<reference evidence="2 4" key="3">
    <citation type="submission" date="2017-07" db="EMBL/GenBank/DDBJ databases">
        <title>Prevalence of linear plasmids in Cutibacterium (Propionibacterium) acnes isolates obtained from prostatic tissue.</title>
        <authorList>
            <person name="Davidsson S."/>
            <person name="Carlsson J."/>
            <person name="Molling P."/>
            <person name="Andren O."/>
            <person name="Andersson S.-O."/>
            <person name="Brzuszkiewicz E."/>
            <person name="Poehlein A."/>
            <person name="Al-Zeer M."/>
            <person name="Brinkmann V."/>
            <person name="Scavenius C."/>
            <person name="Nazipi S."/>
            <person name="Soderquist B."/>
            <person name="Bruggemann H."/>
        </authorList>
    </citation>
    <scope>NUCLEOTIDE SEQUENCE [LARGE SCALE GENOMIC DNA]</scope>
    <source>
        <strain evidence="2 4">DSM 753</strain>
    </source>
</reference>